<dbReference type="PANTHER" id="PTHR44259:SF113">
    <property type="entry name" value="OS06G0659700 PROTEIN"/>
    <property type="match status" value="1"/>
</dbReference>
<dbReference type="Gene3D" id="1.20.1280.50">
    <property type="match status" value="1"/>
</dbReference>
<dbReference type="Pfam" id="PF03478">
    <property type="entry name" value="Beta-prop_KIB1-4"/>
    <property type="match status" value="1"/>
</dbReference>
<dbReference type="InterPro" id="IPR036047">
    <property type="entry name" value="F-box-like_dom_sf"/>
</dbReference>
<keyword evidence="3" id="KW-1185">Reference proteome</keyword>
<dbReference type="PROSITE" id="PS50181">
    <property type="entry name" value="FBOX"/>
    <property type="match status" value="1"/>
</dbReference>
<evidence type="ECO:0000313" key="3">
    <source>
        <dbReference type="Proteomes" id="UP001210211"/>
    </source>
</evidence>
<accession>A0AAD5Z2K0</accession>
<sequence length="389" mass="45059">MANWSELPDDMIEYLTSFLPIQDYHRFNAVCRNWHMVAKQKRYSPAKQIPWLALGEMKDTKKRKFYNLLEDRYNYLDVPGLCGTILCGSSYGWLFTLDLKLNFRLVNPMTGGCYDLPRPPPFYEGHVEREMYLDSEELQRCLVFKAILDYDPGTRSDFTALILYGECNAQAFWRAGSTVWTAITDLPYAPDDIAFYEGKFYIVRSPCADNYSEIYTFEVGTDPKATKLKLQVPCRGDPNYIIEDTDCNCTDTDCNCTNNCTVNYLVDFGGKLHLVERFLEMSAEHRLTTEFVLHELDLEGNKYFTRQHINERAIFLGASSPVVINHSCYHNCMKDAIYFTDFAHIFSESYGAEDHGIYDLIGKRITPYYPRDVIHHALAAPIWFTPNPW</sequence>
<dbReference type="Proteomes" id="UP001210211">
    <property type="component" value="Unassembled WGS sequence"/>
</dbReference>
<proteinExistence type="predicted"/>
<reference evidence="2 3" key="1">
    <citation type="journal article" date="2022" name="Cell">
        <title>Repeat-based holocentromeres influence genome architecture and karyotype evolution.</title>
        <authorList>
            <person name="Hofstatter P.G."/>
            <person name="Thangavel G."/>
            <person name="Lux T."/>
            <person name="Neumann P."/>
            <person name="Vondrak T."/>
            <person name="Novak P."/>
            <person name="Zhang M."/>
            <person name="Costa L."/>
            <person name="Castellani M."/>
            <person name="Scott A."/>
            <person name="Toegelov H."/>
            <person name="Fuchs J."/>
            <person name="Mata-Sucre Y."/>
            <person name="Dias Y."/>
            <person name="Vanzela A.L.L."/>
            <person name="Huettel B."/>
            <person name="Almeida C.C.S."/>
            <person name="Simkova H."/>
            <person name="Souza G."/>
            <person name="Pedrosa-Harand A."/>
            <person name="Macas J."/>
            <person name="Mayer K.F.X."/>
            <person name="Houben A."/>
            <person name="Marques A."/>
        </authorList>
    </citation>
    <scope>NUCLEOTIDE SEQUENCE [LARGE SCALE GENOMIC DNA]</scope>
    <source>
        <strain evidence="2">RhyTen1mFocal</strain>
    </source>
</reference>
<protein>
    <recommendedName>
        <fullName evidence="1">F-box domain-containing protein</fullName>
    </recommendedName>
</protein>
<dbReference type="InterPro" id="IPR005174">
    <property type="entry name" value="KIB1-4_b-propeller"/>
</dbReference>
<dbReference type="PANTHER" id="PTHR44259">
    <property type="entry name" value="OS07G0183000 PROTEIN-RELATED"/>
    <property type="match status" value="1"/>
</dbReference>
<name>A0AAD5Z2K0_9POAL</name>
<feature type="domain" description="F-box" evidence="1">
    <location>
        <begin position="1"/>
        <end position="54"/>
    </location>
</feature>
<evidence type="ECO:0000313" key="2">
    <source>
        <dbReference type="EMBL" id="KAJ3684021.1"/>
    </source>
</evidence>
<dbReference type="InterPro" id="IPR001810">
    <property type="entry name" value="F-box_dom"/>
</dbReference>
<comment type="caution">
    <text evidence="2">The sequence shown here is derived from an EMBL/GenBank/DDBJ whole genome shotgun (WGS) entry which is preliminary data.</text>
</comment>
<gene>
    <name evidence="2" type="ORF">LUZ61_013185</name>
</gene>
<dbReference type="CDD" id="cd09917">
    <property type="entry name" value="F-box_SF"/>
    <property type="match status" value="1"/>
</dbReference>
<dbReference type="InterPro" id="IPR050942">
    <property type="entry name" value="F-box_BR-signaling"/>
</dbReference>
<dbReference type="SUPFAM" id="SSF81383">
    <property type="entry name" value="F-box domain"/>
    <property type="match status" value="1"/>
</dbReference>
<dbReference type="Pfam" id="PF00646">
    <property type="entry name" value="F-box"/>
    <property type="match status" value="1"/>
</dbReference>
<organism evidence="2 3">
    <name type="scientific">Rhynchospora tenuis</name>
    <dbReference type="NCBI Taxonomy" id="198213"/>
    <lineage>
        <taxon>Eukaryota</taxon>
        <taxon>Viridiplantae</taxon>
        <taxon>Streptophyta</taxon>
        <taxon>Embryophyta</taxon>
        <taxon>Tracheophyta</taxon>
        <taxon>Spermatophyta</taxon>
        <taxon>Magnoliopsida</taxon>
        <taxon>Liliopsida</taxon>
        <taxon>Poales</taxon>
        <taxon>Cyperaceae</taxon>
        <taxon>Cyperoideae</taxon>
        <taxon>Rhynchosporeae</taxon>
        <taxon>Rhynchospora</taxon>
    </lineage>
</organism>
<dbReference type="EMBL" id="JAMRDG010000002">
    <property type="protein sequence ID" value="KAJ3684021.1"/>
    <property type="molecule type" value="Genomic_DNA"/>
</dbReference>
<dbReference type="AlphaFoldDB" id="A0AAD5Z2K0"/>
<evidence type="ECO:0000259" key="1">
    <source>
        <dbReference type="PROSITE" id="PS50181"/>
    </source>
</evidence>